<dbReference type="RefSeq" id="WP_006783820.1">
    <property type="nucleotide sequence ID" value="NZ_CABJBH010000008.1"/>
</dbReference>
<dbReference type="EMBL" id="WMQE01000001">
    <property type="protein sequence ID" value="MTK19946.1"/>
    <property type="molecule type" value="Genomic_DNA"/>
</dbReference>
<comment type="caution">
    <text evidence="2">The sequence shown here is derived from an EMBL/GenBank/DDBJ whole genome shotgun (WGS) entry which is preliminary data.</text>
</comment>
<feature type="domain" description="ATPase AAA-type core" evidence="1">
    <location>
        <begin position="24"/>
        <end position="256"/>
    </location>
</feature>
<dbReference type="Proteomes" id="UP000487649">
    <property type="component" value="Unassembled WGS sequence"/>
</dbReference>
<evidence type="ECO:0000313" key="2">
    <source>
        <dbReference type="EMBL" id="MTK19946.1"/>
    </source>
</evidence>
<dbReference type="GO" id="GO:0016887">
    <property type="term" value="F:ATP hydrolysis activity"/>
    <property type="evidence" value="ECO:0007669"/>
    <property type="project" value="InterPro"/>
</dbReference>
<dbReference type="SUPFAM" id="SSF52540">
    <property type="entry name" value="P-loop containing nucleoside triphosphate hydrolases"/>
    <property type="match status" value="1"/>
</dbReference>
<evidence type="ECO:0000313" key="3">
    <source>
        <dbReference type="Proteomes" id="UP000487649"/>
    </source>
</evidence>
<dbReference type="OrthoDB" id="994504at2"/>
<dbReference type="GO" id="GO:0006302">
    <property type="term" value="P:double-strand break repair"/>
    <property type="evidence" value="ECO:0007669"/>
    <property type="project" value="TreeGrafter"/>
</dbReference>
<dbReference type="GO" id="GO:0000731">
    <property type="term" value="P:DNA synthesis involved in DNA repair"/>
    <property type="evidence" value="ECO:0007669"/>
    <property type="project" value="TreeGrafter"/>
</dbReference>
<dbReference type="InterPro" id="IPR027417">
    <property type="entry name" value="P-loop_NTPase"/>
</dbReference>
<accession>A0A9X4XAU8</accession>
<protein>
    <submittedName>
        <fullName evidence="2">AAA family ATPase</fullName>
    </submittedName>
</protein>
<gene>
    <name evidence="2" type="ORF">GMA92_00645</name>
</gene>
<sequence length="304" mass="34969">MKIHRLIVNSTNSLSIEPIDFHSLTLLVGVSGSGKSQVLHYIKELTQLLQTGQTKTLESGHYVLDFEYNEHLYTYEVTLDNYHIINQDLSSREGALSIPLQIKNINEKIRYVLPVSLIRQQQIKENSLNFLSDNTLERLAYIYQFQKERFDILKALYQLIFEEVEDLTFETIENQYVLRLKDKSGATLTHHNLSDGMLKTLIYLSEVTLAKPGTVLLIDEFENGLGLNCLGLILEEMIQKQGIQMILTSHHPYIINNITPSCWVIVHRIDSIVSNKTAIELGIGQTKYDAFFELMNRLEYEGVF</sequence>
<dbReference type="Pfam" id="PF13304">
    <property type="entry name" value="AAA_21"/>
    <property type="match status" value="1"/>
</dbReference>
<reference evidence="2 3" key="1">
    <citation type="journal article" date="2019" name="Nat. Med.">
        <title>A library of human gut bacterial isolates paired with longitudinal multiomics data enables mechanistic microbiome research.</title>
        <authorList>
            <person name="Poyet M."/>
            <person name="Groussin M."/>
            <person name="Gibbons S.M."/>
            <person name="Avila-Pacheco J."/>
            <person name="Jiang X."/>
            <person name="Kearney S.M."/>
            <person name="Perrotta A.R."/>
            <person name="Berdy B."/>
            <person name="Zhao S."/>
            <person name="Lieberman T.D."/>
            <person name="Swanson P.K."/>
            <person name="Smith M."/>
            <person name="Roesemann S."/>
            <person name="Alexander J.E."/>
            <person name="Rich S.A."/>
            <person name="Livny J."/>
            <person name="Vlamakis H."/>
            <person name="Clish C."/>
            <person name="Bullock K."/>
            <person name="Deik A."/>
            <person name="Scott J."/>
            <person name="Pierce K.A."/>
            <person name="Xavier R.J."/>
            <person name="Alm E.J."/>
        </authorList>
    </citation>
    <scope>NUCLEOTIDE SEQUENCE [LARGE SCALE GENOMIC DNA]</scope>
    <source>
        <strain evidence="2 3">BIOML-A198</strain>
    </source>
</reference>
<dbReference type="AlphaFoldDB" id="A0A9X4XAU8"/>
<organism evidence="2 3">
    <name type="scientific">Turicibacter sanguinis</name>
    <dbReference type="NCBI Taxonomy" id="154288"/>
    <lineage>
        <taxon>Bacteria</taxon>
        <taxon>Bacillati</taxon>
        <taxon>Bacillota</taxon>
        <taxon>Erysipelotrichia</taxon>
        <taxon>Erysipelotrichales</taxon>
        <taxon>Turicibacteraceae</taxon>
        <taxon>Turicibacter</taxon>
    </lineage>
</organism>
<dbReference type="PANTHER" id="PTHR32182:SF23">
    <property type="entry name" value="ATP BINDING PROTEIN"/>
    <property type="match status" value="1"/>
</dbReference>
<name>A0A9X4XAU8_9FIRM</name>
<dbReference type="Gene3D" id="3.40.50.300">
    <property type="entry name" value="P-loop containing nucleotide triphosphate hydrolases"/>
    <property type="match status" value="1"/>
</dbReference>
<evidence type="ECO:0000259" key="1">
    <source>
        <dbReference type="Pfam" id="PF13304"/>
    </source>
</evidence>
<dbReference type="InterPro" id="IPR003959">
    <property type="entry name" value="ATPase_AAA_core"/>
</dbReference>
<dbReference type="GO" id="GO:0005524">
    <property type="term" value="F:ATP binding"/>
    <property type="evidence" value="ECO:0007669"/>
    <property type="project" value="InterPro"/>
</dbReference>
<dbReference type="PANTHER" id="PTHR32182">
    <property type="entry name" value="DNA REPLICATION AND REPAIR PROTEIN RECF"/>
    <property type="match status" value="1"/>
</dbReference>
<dbReference type="GeneID" id="60060029"/>
<proteinExistence type="predicted"/>